<reference evidence="9 10" key="1">
    <citation type="journal article" date="2010" name="Cell">
        <title>The genome of Naegleria gruberi illuminates early eukaryotic versatility.</title>
        <authorList>
            <person name="Fritz-Laylin L.K."/>
            <person name="Prochnik S.E."/>
            <person name="Ginger M.L."/>
            <person name="Dacks J.B."/>
            <person name="Carpenter M.L."/>
            <person name="Field M.C."/>
            <person name="Kuo A."/>
            <person name="Paredez A."/>
            <person name="Chapman J."/>
            <person name="Pham J."/>
            <person name="Shu S."/>
            <person name="Neupane R."/>
            <person name="Cipriano M."/>
            <person name="Mancuso J."/>
            <person name="Tu H."/>
            <person name="Salamov A."/>
            <person name="Lindquist E."/>
            <person name="Shapiro H."/>
            <person name="Lucas S."/>
            <person name="Grigoriev I.V."/>
            <person name="Cande W.Z."/>
            <person name="Fulton C."/>
            <person name="Rokhsar D.S."/>
            <person name="Dawson S.C."/>
        </authorList>
    </citation>
    <scope>NUCLEOTIDE SEQUENCE [LARGE SCALE GENOMIC DNA]</scope>
    <source>
        <strain evidence="9 10">NEG-M</strain>
    </source>
</reference>
<comment type="similarity">
    <text evidence="2">Belongs to the SCC4/mau-2 family.</text>
</comment>
<dbReference type="AlphaFoldDB" id="D2UXP5"/>
<dbReference type="Proteomes" id="UP000006671">
    <property type="component" value="Unassembled WGS sequence"/>
</dbReference>
<gene>
    <name evidence="9" type="ORF">NAEGRDRAFT_61198</name>
</gene>
<evidence type="ECO:0000313" key="10">
    <source>
        <dbReference type="Proteomes" id="UP000006671"/>
    </source>
</evidence>
<name>D2UXP5_NAEGR</name>
<dbReference type="InterPro" id="IPR011990">
    <property type="entry name" value="TPR-like_helical_dom_sf"/>
</dbReference>
<dbReference type="VEuPathDB" id="AmoebaDB:NAEGRDRAFT_61198"/>
<keyword evidence="4" id="KW-0498">Mitosis</keyword>
<evidence type="ECO:0000256" key="3">
    <source>
        <dbReference type="ARBA" id="ARBA00022618"/>
    </source>
</evidence>
<dbReference type="SMART" id="SM00028">
    <property type="entry name" value="TPR"/>
    <property type="match status" value="2"/>
</dbReference>
<dbReference type="GO" id="GO:0007059">
    <property type="term" value="P:chromosome segregation"/>
    <property type="evidence" value="ECO:0007669"/>
    <property type="project" value="UniProtKB-KW"/>
</dbReference>
<dbReference type="PANTHER" id="PTHR21394">
    <property type="entry name" value="MAU2 CHROMATID COHESION FACTOR HOMOLOG"/>
    <property type="match status" value="1"/>
</dbReference>
<evidence type="ECO:0000256" key="4">
    <source>
        <dbReference type="ARBA" id="ARBA00022776"/>
    </source>
</evidence>
<dbReference type="STRING" id="5762.D2UXP5"/>
<evidence type="ECO:0000256" key="7">
    <source>
        <dbReference type="ARBA" id="ARBA00023306"/>
    </source>
</evidence>
<evidence type="ECO:0000256" key="2">
    <source>
        <dbReference type="ARBA" id="ARBA00008585"/>
    </source>
</evidence>
<dbReference type="KEGG" id="ngr:NAEGRDRAFT_61198"/>
<keyword evidence="5" id="KW-0159">Chromosome partition</keyword>
<dbReference type="EMBL" id="GG738845">
    <property type="protein sequence ID" value="EFC50322.1"/>
    <property type="molecule type" value="Genomic_DNA"/>
</dbReference>
<dbReference type="GO" id="GO:0007064">
    <property type="term" value="P:mitotic sister chromatid cohesion"/>
    <property type="evidence" value="ECO:0007669"/>
    <property type="project" value="InterPro"/>
</dbReference>
<accession>D2UXP5</accession>
<evidence type="ECO:0000256" key="5">
    <source>
        <dbReference type="ARBA" id="ARBA00022829"/>
    </source>
</evidence>
<dbReference type="OrthoDB" id="5565328at2759"/>
<keyword evidence="7" id="KW-0131">Cell cycle</keyword>
<feature type="repeat" description="TPR" evidence="8">
    <location>
        <begin position="30"/>
        <end position="63"/>
    </location>
</feature>
<dbReference type="GeneID" id="8863612"/>
<keyword evidence="6" id="KW-0539">Nucleus</keyword>
<keyword evidence="8" id="KW-0802">TPR repeat</keyword>
<dbReference type="InterPro" id="IPR019734">
    <property type="entry name" value="TPR_rpt"/>
</dbReference>
<dbReference type="InterPro" id="IPR019440">
    <property type="entry name" value="MAU2"/>
</dbReference>
<evidence type="ECO:0000313" key="9">
    <source>
        <dbReference type="EMBL" id="EFC50322.1"/>
    </source>
</evidence>
<keyword evidence="3" id="KW-0132">Cell division</keyword>
<keyword evidence="10" id="KW-1185">Reference proteome</keyword>
<dbReference type="OMA" id="TYRHNIH"/>
<proteinExistence type="inferred from homology"/>
<comment type="subcellular location">
    <subcellularLocation>
        <location evidence="1">Nucleus</location>
    </subcellularLocation>
</comment>
<sequence>MVLTSFTDQVSTGVEAYYLDPKLKISSIQIELYKCLGLTYSQMSQFPSACEIYNKAIDFVEYILNVIESKKELDENLKQLKSCEREESQCSEKVNKRLIAYYLIRVFQGLKQDYCYVNWNIDYIGKKDYIINSYLSKLQKEFSVEMGTEEEKQFLEQRTDPDLILLYIKYLLLLGLYKISLGNLSDLKLILKSIQDCTQALQNAMKTPHLFTYEWLELNPIISMVWLIASYFYRTCGQLSKSEGYNTKGISMVEKYLKELDNIGFMLDKKKNDNALYSIFIKFNLLQDMILIHLSRSEFVLAAKNTFKLIEFLYQFPDLFETYRHNIHLLIGLLLFFTNNPKTYSAANDHFEFVVKHSTSRNLVTWANIYQIFWKLNCVGEEYSTNQLFSDLDILNKSLDKNGLKQAENFKSYISFIKGILCLRNSAFVEAKNHFQKCIDLMEKLSLGQKGVLRQCILGILKCSWKNHDSSKQKTLEGVSKVVQEATNDQDLLNQMQCLAFLLELSNNSCGSEMDTTTDFDIDNIRLSQPEPIQNQFFQVEQTLKENVNILLNSEINSQYEILKSWFPNGNEGYGKKL</sequence>
<evidence type="ECO:0000256" key="6">
    <source>
        <dbReference type="ARBA" id="ARBA00023242"/>
    </source>
</evidence>
<organism evidence="10">
    <name type="scientific">Naegleria gruberi</name>
    <name type="common">Amoeba</name>
    <dbReference type="NCBI Taxonomy" id="5762"/>
    <lineage>
        <taxon>Eukaryota</taxon>
        <taxon>Discoba</taxon>
        <taxon>Heterolobosea</taxon>
        <taxon>Tetramitia</taxon>
        <taxon>Eutetramitia</taxon>
        <taxon>Vahlkampfiidae</taxon>
        <taxon>Naegleria</taxon>
    </lineage>
</organism>
<evidence type="ECO:0000256" key="8">
    <source>
        <dbReference type="PROSITE-ProRule" id="PRU00339"/>
    </source>
</evidence>
<dbReference type="GO" id="GO:0051301">
    <property type="term" value="P:cell division"/>
    <property type="evidence" value="ECO:0007669"/>
    <property type="project" value="UniProtKB-KW"/>
</dbReference>
<dbReference type="RefSeq" id="XP_002683066.1">
    <property type="nucleotide sequence ID" value="XM_002683020.1"/>
</dbReference>
<evidence type="ECO:0000256" key="1">
    <source>
        <dbReference type="ARBA" id="ARBA00004123"/>
    </source>
</evidence>
<dbReference type="SUPFAM" id="SSF48452">
    <property type="entry name" value="TPR-like"/>
    <property type="match status" value="1"/>
</dbReference>
<dbReference type="InParanoid" id="D2UXP5"/>
<protein>
    <submittedName>
        <fullName evidence="9">Predicted protein</fullName>
    </submittedName>
</protein>
<dbReference type="PROSITE" id="PS50005">
    <property type="entry name" value="TPR"/>
    <property type="match status" value="1"/>
</dbReference>
<dbReference type="GO" id="GO:0005634">
    <property type="term" value="C:nucleus"/>
    <property type="evidence" value="ECO:0007669"/>
    <property type="project" value="UniProtKB-SubCell"/>
</dbReference>